<dbReference type="EMBL" id="UINC01001884">
    <property type="protein sequence ID" value="SUZ90324.1"/>
    <property type="molecule type" value="Genomic_DNA"/>
</dbReference>
<sequence>MSPRKHKAVLAVTDGLGFNRSRAREIVDETWDQLDSADRQQLESAARRTNRGAAWGRNLLYPVSVESIAPGITTSDAIEWISDIQDAKESLNQDLFERVYTLVESIADSQRYVPWASGARNLNALRNENLSLPTSASGMWVGFENLEPTIQGNSETGHQQIGNNSLASQLPLEITNSIDSGSFFENSALNTVISNAKERSTKINFCFLLSGVRGNDGRVHSAWNHLEAFLELVFERYKLPVKQVQMQAILDGRDSGIHSSITKEQDSGDFLGRLQNLLDIYDANESLAWVIGRSTAMDRDYRESAAKTDFDLLTGKAMHTVSSFDEVREIISESHSNGRTDQDISPISLMRTDGTKPVLSKGDAFINLNFRSDRQRSKIGFLAGARSLLKFEGESRGRTWDGSWIEHNLNLDICTIAEYHPDFETKYKVTVAFPTKPHPDNFLALWPDTVGSDEYTLIAESVKSSHMGYFFRGRREEPVPQAKEIRLITASHGQEDGVQSDTDFYLHPAMRTREITADVLKAIESGTSRLICCNLAAPDMVGHLLPRRYEEAKVAYRAAADALVEIAVASRKFGLHMLITSDHGNIEDDTSAHSAHDVLTTVIQADGKKFHAAISVFQARLFDIGPTLFELMGINQHERKVPVENEDFSGRPLIKFGQSCH</sequence>
<evidence type="ECO:0000256" key="3">
    <source>
        <dbReference type="ARBA" id="ARBA00008819"/>
    </source>
</evidence>
<keyword evidence="5" id="KW-0479">Metal-binding</keyword>
<keyword evidence="6" id="KW-0324">Glycolysis</keyword>
<dbReference type="GO" id="GO:0030145">
    <property type="term" value="F:manganese ion binding"/>
    <property type="evidence" value="ECO:0007669"/>
    <property type="project" value="InterPro"/>
</dbReference>
<dbReference type="GO" id="GO:0006096">
    <property type="term" value="P:glycolytic process"/>
    <property type="evidence" value="ECO:0007669"/>
    <property type="project" value="UniProtKB-UniPathway"/>
</dbReference>
<accession>A0A381RGG0</accession>
<feature type="domain" description="Metalloenzyme" evidence="9">
    <location>
        <begin position="134"/>
        <end position="635"/>
    </location>
</feature>
<evidence type="ECO:0000256" key="7">
    <source>
        <dbReference type="ARBA" id="ARBA00023211"/>
    </source>
</evidence>
<protein>
    <recommendedName>
        <fullName evidence="4">phosphoglycerate mutase (2,3-diphosphoglycerate-independent)</fullName>
        <ecNumber evidence="4">5.4.2.12</ecNumber>
    </recommendedName>
</protein>
<dbReference type="InterPro" id="IPR006124">
    <property type="entry name" value="Metalloenzyme"/>
</dbReference>
<gene>
    <name evidence="11" type="ORF">METZ01_LOCUS43178</name>
</gene>
<dbReference type="GO" id="GO:0004619">
    <property type="term" value="F:phosphoglycerate mutase activity"/>
    <property type="evidence" value="ECO:0007669"/>
    <property type="project" value="UniProtKB-EC"/>
</dbReference>
<comment type="similarity">
    <text evidence="3">Belongs to the BPG-independent phosphoglycerate mutase family.</text>
</comment>
<dbReference type="Pfam" id="PF01676">
    <property type="entry name" value="Metalloenzyme"/>
    <property type="match status" value="1"/>
</dbReference>
<dbReference type="InterPro" id="IPR011258">
    <property type="entry name" value="BPG-indep_PGM_N"/>
</dbReference>
<dbReference type="Pfam" id="PF06415">
    <property type="entry name" value="iPGM_N"/>
    <property type="match status" value="1"/>
</dbReference>
<dbReference type="SUPFAM" id="SSF64158">
    <property type="entry name" value="2,3-Bisphosphoglycerate-independent phosphoglycerate mutase, substrate-binding domain"/>
    <property type="match status" value="1"/>
</dbReference>
<evidence type="ECO:0000313" key="11">
    <source>
        <dbReference type="EMBL" id="SUZ90324.1"/>
    </source>
</evidence>
<evidence type="ECO:0000256" key="4">
    <source>
        <dbReference type="ARBA" id="ARBA00012026"/>
    </source>
</evidence>
<dbReference type="SUPFAM" id="SSF53649">
    <property type="entry name" value="Alkaline phosphatase-like"/>
    <property type="match status" value="1"/>
</dbReference>
<evidence type="ECO:0000256" key="2">
    <source>
        <dbReference type="ARBA" id="ARBA00004798"/>
    </source>
</evidence>
<reference evidence="11" key="1">
    <citation type="submission" date="2018-05" db="EMBL/GenBank/DDBJ databases">
        <authorList>
            <person name="Lanie J.A."/>
            <person name="Ng W.-L."/>
            <person name="Kazmierczak K.M."/>
            <person name="Andrzejewski T.M."/>
            <person name="Davidsen T.M."/>
            <person name="Wayne K.J."/>
            <person name="Tettelin H."/>
            <person name="Glass J.I."/>
            <person name="Rusch D."/>
            <person name="Podicherti R."/>
            <person name="Tsui H.-C.T."/>
            <person name="Winkler M.E."/>
        </authorList>
    </citation>
    <scope>NUCLEOTIDE SEQUENCE</scope>
</reference>
<dbReference type="InterPro" id="IPR036646">
    <property type="entry name" value="PGAM_B_sf"/>
</dbReference>
<evidence type="ECO:0000256" key="5">
    <source>
        <dbReference type="ARBA" id="ARBA00022723"/>
    </source>
</evidence>
<evidence type="ECO:0000256" key="6">
    <source>
        <dbReference type="ARBA" id="ARBA00023152"/>
    </source>
</evidence>
<dbReference type="InterPro" id="IPR017850">
    <property type="entry name" value="Alkaline_phosphatase_core_sf"/>
</dbReference>
<dbReference type="UniPathway" id="UPA00109">
    <property type="reaction ID" value="UER00186"/>
</dbReference>
<dbReference type="Gene3D" id="3.40.720.10">
    <property type="entry name" value="Alkaline Phosphatase, subunit A"/>
    <property type="match status" value="1"/>
</dbReference>
<feature type="domain" description="BPG-independent PGAM N-terminal" evidence="10">
    <location>
        <begin position="174"/>
        <end position="383"/>
    </location>
</feature>
<dbReference type="Gene3D" id="3.40.1450.10">
    <property type="entry name" value="BPG-independent phosphoglycerate mutase, domain B"/>
    <property type="match status" value="1"/>
</dbReference>
<dbReference type="InterPro" id="IPR005995">
    <property type="entry name" value="Pgm_bpd_ind"/>
</dbReference>
<keyword evidence="8" id="KW-0413">Isomerase</keyword>
<dbReference type="EC" id="5.4.2.12" evidence="4"/>
<dbReference type="PANTHER" id="PTHR31637">
    <property type="entry name" value="2,3-BISPHOSPHOGLYCERATE-INDEPENDENT PHOSPHOGLYCERATE MUTASE"/>
    <property type="match status" value="1"/>
</dbReference>
<dbReference type="AlphaFoldDB" id="A0A381RGG0"/>
<proteinExistence type="inferred from homology"/>
<name>A0A381RGG0_9ZZZZ</name>
<keyword evidence="7" id="KW-0464">Manganese</keyword>
<organism evidence="11">
    <name type="scientific">marine metagenome</name>
    <dbReference type="NCBI Taxonomy" id="408172"/>
    <lineage>
        <taxon>unclassified sequences</taxon>
        <taxon>metagenomes</taxon>
        <taxon>ecological metagenomes</taxon>
    </lineage>
</organism>
<dbReference type="GO" id="GO:0005737">
    <property type="term" value="C:cytoplasm"/>
    <property type="evidence" value="ECO:0007669"/>
    <property type="project" value="InterPro"/>
</dbReference>
<evidence type="ECO:0000256" key="1">
    <source>
        <dbReference type="ARBA" id="ARBA00001936"/>
    </source>
</evidence>
<dbReference type="GO" id="GO:0006007">
    <property type="term" value="P:glucose catabolic process"/>
    <property type="evidence" value="ECO:0007669"/>
    <property type="project" value="InterPro"/>
</dbReference>
<evidence type="ECO:0000259" key="9">
    <source>
        <dbReference type="Pfam" id="PF01676"/>
    </source>
</evidence>
<comment type="cofactor">
    <cofactor evidence="1">
        <name>Mn(2+)</name>
        <dbReference type="ChEBI" id="CHEBI:29035"/>
    </cofactor>
</comment>
<dbReference type="PANTHER" id="PTHR31637:SF0">
    <property type="entry name" value="2,3-BISPHOSPHOGLYCERATE-INDEPENDENT PHOSPHOGLYCERATE MUTASE"/>
    <property type="match status" value="1"/>
</dbReference>
<evidence type="ECO:0000259" key="10">
    <source>
        <dbReference type="Pfam" id="PF06415"/>
    </source>
</evidence>
<evidence type="ECO:0000256" key="8">
    <source>
        <dbReference type="ARBA" id="ARBA00023235"/>
    </source>
</evidence>
<comment type="pathway">
    <text evidence="2">Carbohydrate degradation; glycolysis; pyruvate from D-glyceraldehyde 3-phosphate: step 3/5.</text>
</comment>